<organism evidence="2 3">
    <name type="scientific">Lasius niger</name>
    <name type="common">Black garden ant</name>
    <dbReference type="NCBI Taxonomy" id="67767"/>
    <lineage>
        <taxon>Eukaryota</taxon>
        <taxon>Metazoa</taxon>
        <taxon>Ecdysozoa</taxon>
        <taxon>Arthropoda</taxon>
        <taxon>Hexapoda</taxon>
        <taxon>Insecta</taxon>
        <taxon>Pterygota</taxon>
        <taxon>Neoptera</taxon>
        <taxon>Endopterygota</taxon>
        <taxon>Hymenoptera</taxon>
        <taxon>Apocrita</taxon>
        <taxon>Aculeata</taxon>
        <taxon>Formicoidea</taxon>
        <taxon>Formicidae</taxon>
        <taxon>Formicinae</taxon>
        <taxon>Lasius</taxon>
        <taxon>Lasius</taxon>
    </lineage>
</organism>
<accession>A0A0J7K3I7</accession>
<feature type="region of interest" description="Disordered" evidence="1">
    <location>
        <begin position="1"/>
        <end position="40"/>
    </location>
</feature>
<dbReference type="PaxDb" id="67767-A0A0J7K3I7"/>
<gene>
    <name evidence="2" type="ORF">RF55_16963</name>
</gene>
<sequence length="91" mass="10667">MGDESKEGKLVEVEGKKIGGEEGKKKVGRPKKIEELSKKRRGSTGCMEDFFKRKRDEAGEEEREDGEWVLRMSRRMEKLQEEGMWFGKEDR</sequence>
<feature type="compositionally biased region" description="Basic and acidic residues" evidence="1">
    <location>
        <begin position="1"/>
        <end position="37"/>
    </location>
</feature>
<reference evidence="2 3" key="1">
    <citation type="submission" date="2015-04" db="EMBL/GenBank/DDBJ databases">
        <title>Lasius niger genome sequencing.</title>
        <authorList>
            <person name="Konorov E.A."/>
            <person name="Nikitin M.A."/>
            <person name="Kirill M.V."/>
            <person name="Chang P."/>
        </authorList>
    </citation>
    <scope>NUCLEOTIDE SEQUENCE [LARGE SCALE GENOMIC DNA]</scope>
    <source>
        <tissue evidence="2">Whole</tissue>
    </source>
</reference>
<comment type="caution">
    <text evidence="2">The sequence shown here is derived from an EMBL/GenBank/DDBJ whole genome shotgun (WGS) entry which is preliminary data.</text>
</comment>
<dbReference type="EMBL" id="LBMM01015251">
    <property type="protein sequence ID" value="KMQ84879.1"/>
    <property type="molecule type" value="Genomic_DNA"/>
</dbReference>
<evidence type="ECO:0000256" key="1">
    <source>
        <dbReference type="SAM" id="MobiDB-lite"/>
    </source>
</evidence>
<keyword evidence="3" id="KW-1185">Reference proteome</keyword>
<name>A0A0J7K3I7_LASNI</name>
<evidence type="ECO:0000313" key="2">
    <source>
        <dbReference type="EMBL" id="KMQ84879.1"/>
    </source>
</evidence>
<proteinExistence type="predicted"/>
<dbReference type="AlphaFoldDB" id="A0A0J7K3I7"/>
<protein>
    <submittedName>
        <fullName evidence="2">Uncharacterized protein</fullName>
    </submittedName>
</protein>
<evidence type="ECO:0000313" key="3">
    <source>
        <dbReference type="Proteomes" id="UP000036403"/>
    </source>
</evidence>
<dbReference type="Proteomes" id="UP000036403">
    <property type="component" value="Unassembled WGS sequence"/>
</dbReference>